<evidence type="ECO:0000313" key="3">
    <source>
        <dbReference type="EMBL" id="QKS27264.1"/>
    </source>
</evidence>
<organism evidence="3 4">
    <name type="scientific">Vreelandella titanicae</name>
    <dbReference type="NCBI Taxonomy" id="664683"/>
    <lineage>
        <taxon>Bacteria</taxon>
        <taxon>Pseudomonadati</taxon>
        <taxon>Pseudomonadota</taxon>
        <taxon>Gammaproteobacteria</taxon>
        <taxon>Oceanospirillales</taxon>
        <taxon>Halomonadaceae</taxon>
        <taxon>Vreelandella</taxon>
    </lineage>
</organism>
<feature type="domain" description="OLD protein-like TOPRIM" evidence="2">
    <location>
        <begin position="362"/>
        <end position="431"/>
    </location>
</feature>
<dbReference type="PANTHER" id="PTHR43581:SF4">
    <property type="entry name" value="ATP_GTP PHOSPHATASE"/>
    <property type="match status" value="1"/>
</dbReference>
<keyword evidence="4" id="KW-1185">Reference proteome</keyword>
<dbReference type="Gene3D" id="3.40.50.300">
    <property type="entry name" value="P-loop containing nucleotide triphosphate hydrolases"/>
    <property type="match status" value="1"/>
</dbReference>
<evidence type="ECO:0000259" key="2">
    <source>
        <dbReference type="Pfam" id="PF20469"/>
    </source>
</evidence>
<dbReference type="GO" id="GO:0016887">
    <property type="term" value="F:ATP hydrolysis activity"/>
    <property type="evidence" value="ECO:0007669"/>
    <property type="project" value="InterPro"/>
</dbReference>
<protein>
    <submittedName>
        <fullName evidence="3">DNA replication and repair protein RecF</fullName>
    </submittedName>
</protein>
<reference evidence="3 4" key="1">
    <citation type="submission" date="2019-12" db="EMBL/GenBank/DDBJ databases">
        <title>Genome sequencing and assembly of endphytes of Porphyra tenera.</title>
        <authorList>
            <person name="Park J.M."/>
            <person name="Shin R."/>
            <person name="Jo S.H."/>
        </authorList>
    </citation>
    <scope>NUCLEOTIDE SEQUENCE [LARGE SCALE GENOMIC DNA]</scope>
    <source>
        <strain evidence="3 4">GPM3</strain>
    </source>
</reference>
<evidence type="ECO:0000313" key="4">
    <source>
        <dbReference type="Proteomes" id="UP000509761"/>
    </source>
</evidence>
<dbReference type="EMBL" id="CP054580">
    <property type="protein sequence ID" value="QKS27264.1"/>
    <property type="molecule type" value="Genomic_DNA"/>
</dbReference>
<dbReference type="InterPro" id="IPR003959">
    <property type="entry name" value="ATPase_AAA_core"/>
</dbReference>
<dbReference type="InterPro" id="IPR027417">
    <property type="entry name" value="P-loop_NTPase"/>
</dbReference>
<accession>A0AAP9NSX7</accession>
<dbReference type="InterPro" id="IPR034139">
    <property type="entry name" value="TOPRIM_OLD"/>
</dbReference>
<sequence length="575" mass="63317">MARVAKVNIKNFRGISSFEWLPKPGFNCLLGAGDSGKSSILEAIGWCLSGNIHRSVTDADFHGLRPDIPIEISVVLVDLSDRLLRLETYGPYHRGFNQATGEIDDEPGRGLDTAFSITLRIDWDMQGRWSLDTNRVEDEGDRHDMALRALRRLSLLQLQDESTTQLTFSRGSVLFKLAEETLELNGPLADASRQARNVFGGAANEQLEKTLEQVRSIANNLGISAAAGATATLDASQMTLRPSNIALHDQTNVPLTRLGLGSSRLLIAGLQQKARDGADIGLIDELESGLEPHRIVRLLQTLGAKHPTTQFQVFATTHSPVVVRELSAEQLLRVRNINGAIETPEIDPNSMQGVLRMYPEAFLSQSVVVCEGAGEVGLLRGLDLYRIERGYPSLTAHGTSLVNAGGYGNILSRAEAFHKLGYRVAILRDDDAQPNAKREQVLLDGGCLLAKWPEDFALEHAIFRGLPSEKSLEIVRHVMKLYGSQSIEQQVNNHMPDEATFDFRLTDELLGILSPDEIEACISASMAEDKSWLKKRGIGVMEEIAYTVIGPALDDCQPWMKAEINKLFDWAADYA</sequence>
<proteinExistence type="predicted"/>
<dbReference type="PANTHER" id="PTHR43581">
    <property type="entry name" value="ATP/GTP PHOSPHATASE"/>
    <property type="match status" value="1"/>
</dbReference>
<name>A0AAP9NSX7_9GAMM</name>
<dbReference type="Pfam" id="PF20469">
    <property type="entry name" value="OLD-like_TOPRIM"/>
    <property type="match status" value="1"/>
</dbReference>
<dbReference type="Pfam" id="PF13304">
    <property type="entry name" value="AAA_21"/>
    <property type="match status" value="1"/>
</dbReference>
<dbReference type="GO" id="GO:0005524">
    <property type="term" value="F:ATP binding"/>
    <property type="evidence" value="ECO:0007669"/>
    <property type="project" value="InterPro"/>
</dbReference>
<dbReference type="Proteomes" id="UP000509761">
    <property type="component" value="Chromosome"/>
</dbReference>
<dbReference type="InterPro" id="IPR051396">
    <property type="entry name" value="Bact_Antivir_Def_Nuclease"/>
</dbReference>
<dbReference type="AlphaFoldDB" id="A0AAP9NSX7"/>
<feature type="domain" description="ATPase AAA-type core" evidence="1">
    <location>
        <begin position="26"/>
        <end position="323"/>
    </location>
</feature>
<gene>
    <name evidence="3" type="ORF">FX987_05085</name>
</gene>
<evidence type="ECO:0000259" key="1">
    <source>
        <dbReference type="Pfam" id="PF13304"/>
    </source>
</evidence>
<dbReference type="SUPFAM" id="SSF52540">
    <property type="entry name" value="P-loop containing nucleoside triphosphate hydrolases"/>
    <property type="match status" value="1"/>
</dbReference>
<dbReference type="RefSeq" id="WP_022519878.1">
    <property type="nucleotide sequence ID" value="NZ_CP054580.1"/>
</dbReference>